<evidence type="ECO:0000313" key="6">
    <source>
        <dbReference type="Proteomes" id="UP001206548"/>
    </source>
</evidence>
<evidence type="ECO:0000256" key="2">
    <source>
        <dbReference type="ARBA" id="ARBA00023125"/>
    </source>
</evidence>
<reference evidence="5 6" key="1">
    <citation type="journal article" date="2023" name="Int. J. Syst. Evol. Microbiol.">
        <title>Streptococcus sciuri sp. nov., Staphylococcus marylandisciuri sp. nov. and Staphylococcus americanisciuri sp. nov., isolated from faeces of eastern grey squirrel (Sciurus carolinensis).</title>
        <authorList>
            <person name="Volokhov D.V."/>
            <person name="Zagorodnyaya T.A."/>
            <person name="Furtak V.A."/>
            <person name="Nattanmai G."/>
            <person name="Randall L."/>
            <person name="Jose S."/>
            <person name="Gao Y."/>
            <person name="Eisenberg T."/>
            <person name="Delmonte P."/>
            <person name="Blom J."/>
            <person name="Mitchell K.K."/>
        </authorList>
    </citation>
    <scope>NUCLEOTIDE SEQUENCE [LARGE SCALE GENOMIC DNA]</scope>
    <source>
        <strain evidence="5 6">SQ9-PEA</strain>
    </source>
</reference>
<dbReference type="RefSeq" id="WP_259139368.1">
    <property type="nucleotide sequence ID" value="NZ_JANUXX010000012.1"/>
</dbReference>
<accession>A0ABT2F8W5</accession>
<dbReference type="PROSITE" id="PS50995">
    <property type="entry name" value="HTH_MARR_2"/>
    <property type="match status" value="1"/>
</dbReference>
<evidence type="ECO:0000259" key="4">
    <source>
        <dbReference type="PROSITE" id="PS50995"/>
    </source>
</evidence>
<keyword evidence="3" id="KW-0804">Transcription</keyword>
<keyword evidence="2" id="KW-0238">DNA-binding</keyword>
<evidence type="ECO:0000256" key="1">
    <source>
        <dbReference type="ARBA" id="ARBA00023015"/>
    </source>
</evidence>
<dbReference type="PANTHER" id="PTHR35790">
    <property type="entry name" value="HTH-TYPE TRANSCRIPTIONAL REGULATOR PCHR"/>
    <property type="match status" value="1"/>
</dbReference>
<keyword evidence="1" id="KW-0805">Transcription regulation</keyword>
<evidence type="ECO:0000313" key="5">
    <source>
        <dbReference type="EMBL" id="MCS4488927.1"/>
    </source>
</evidence>
<dbReference type="InterPro" id="IPR036388">
    <property type="entry name" value="WH-like_DNA-bd_sf"/>
</dbReference>
<dbReference type="Proteomes" id="UP001206548">
    <property type="component" value="Unassembled WGS sequence"/>
</dbReference>
<proteinExistence type="predicted"/>
<dbReference type="InterPro" id="IPR000835">
    <property type="entry name" value="HTH_MarR-typ"/>
</dbReference>
<name>A0ABT2F8W5_9STRE</name>
<dbReference type="InterPro" id="IPR052067">
    <property type="entry name" value="Metal_resp_HTH_trans_reg"/>
</dbReference>
<dbReference type="EMBL" id="JANUXX010000012">
    <property type="protein sequence ID" value="MCS4488927.1"/>
    <property type="molecule type" value="Genomic_DNA"/>
</dbReference>
<dbReference type="Pfam" id="PF01047">
    <property type="entry name" value="MarR"/>
    <property type="match status" value="1"/>
</dbReference>
<dbReference type="InterPro" id="IPR036390">
    <property type="entry name" value="WH_DNA-bd_sf"/>
</dbReference>
<sequence>MAIKDELDRLINQIVMKSENQHEFLLGACQSGVELTNTQEHILMLLLDGGRMTNSILSKKLIVSQAAVTKAVKQLLHKQLIESVKDEHDGRIVFFELTKAGVPIAKEHRHHHDLTLMAYDKLFSDFSEDEQAVIERFMERVSDIIKE</sequence>
<dbReference type="PANTHER" id="PTHR35790:SF4">
    <property type="entry name" value="HTH-TYPE TRANSCRIPTIONAL REGULATOR PCHR"/>
    <property type="match status" value="1"/>
</dbReference>
<dbReference type="InterPro" id="IPR047894">
    <property type="entry name" value="AdcR-like"/>
</dbReference>
<evidence type="ECO:0000256" key="3">
    <source>
        <dbReference type="ARBA" id="ARBA00023163"/>
    </source>
</evidence>
<dbReference type="Gene3D" id="1.10.10.10">
    <property type="entry name" value="Winged helix-like DNA-binding domain superfamily/Winged helix DNA-binding domain"/>
    <property type="match status" value="1"/>
</dbReference>
<organism evidence="5 6">
    <name type="scientific">Streptococcus sciuri</name>
    <dbReference type="NCBI Taxonomy" id="2973939"/>
    <lineage>
        <taxon>Bacteria</taxon>
        <taxon>Bacillati</taxon>
        <taxon>Bacillota</taxon>
        <taxon>Bacilli</taxon>
        <taxon>Lactobacillales</taxon>
        <taxon>Streptococcaceae</taxon>
        <taxon>Streptococcus</taxon>
    </lineage>
</organism>
<feature type="domain" description="HTH marR-type" evidence="4">
    <location>
        <begin position="4"/>
        <end position="143"/>
    </location>
</feature>
<dbReference type="SUPFAM" id="SSF46785">
    <property type="entry name" value="Winged helix' DNA-binding domain"/>
    <property type="match status" value="1"/>
</dbReference>
<dbReference type="NCBIfam" id="NF038251">
    <property type="entry name" value="AdcR_fam_Zn_TF"/>
    <property type="match status" value="1"/>
</dbReference>
<dbReference type="Gene3D" id="6.10.250.2360">
    <property type="match status" value="1"/>
</dbReference>
<dbReference type="SMART" id="SM00347">
    <property type="entry name" value="HTH_MARR"/>
    <property type="match status" value="1"/>
</dbReference>
<protein>
    <submittedName>
        <fullName evidence="5">Zinc-dependent MarR family transcriptional regulator</fullName>
    </submittedName>
</protein>
<keyword evidence="6" id="KW-1185">Reference proteome</keyword>
<dbReference type="Gene3D" id="6.10.140.1680">
    <property type="match status" value="1"/>
</dbReference>
<comment type="caution">
    <text evidence="5">The sequence shown here is derived from an EMBL/GenBank/DDBJ whole genome shotgun (WGS) entry which is preliminary data.</text>
</comment>
<gene>
    <name evidence="5" type="ORF">NXS10_08215</name>
</gene>